<feature type="signal peptide" evidence="1">
    <location>
        <begin position="1"/>
        <end position="15"/>
    </location>
</feature>
<evidence type="ECO:0000313" key="2">
    <source>
        <dbReference type="EMBL" id="JAP86595.1"/>
    </source>
</evidence>
<proteinExistence type="predicted"/>
<dbReference type="GO" id="GO:0030682">
    <property type="term" value="P:symbiont-mediated perturbation of host defenses"/>
    <property type="evidence" value="ECO:0007669"/>
    <property type="project" value="InterPro"/>
</dbReference>
<dbReference type="SUPFAM" id="SSF50814">
    <property type="entry name" value="Lipocalins"/>
    <property type="match status" value="1"/>
</dbReference>
<reference evidence="2" key="1">
    <citation type="journal article" date="2016" name="Ticks Tick Borne Dis.">
        <title>De novo assembly and annotation of the salivary gland transcriptome of Rhipicephalus appendiculatus male and female ticks during blood feeding.</title>
        <authorList>
            <person name="de Castro M.H."/>
            <person name="de Klerk D."/>
            <person name="Pienaar R."/>
            <person name="Latif A.A."/>
            <person name="Rees D.J."/>
            <person name="Mans B.J."/>
        </authorList>
    </citation>
    <scope>NUCLEOTIDE SEQUENCE</scope>
    <source>
        <tissue evidence="2">Salivary glands</tissue>
    </source>
</reference>
<dbReference type="Pfam" id="PF02098">
    <property type="entry name" value="His_binding"/>
    <property type="match status" value="1"/>
</dbReference>
<protein>
    <submittedName>
        <fullName evidence="2">Lipocalin</fullName>
    </submittedName>
</protein>
<accession>A0A131Z715</accession>
<dbReference type="InterPro" id="IPR012674">
    <property type="entry name" value="Calycin"/>
</dbReference>
<sequence length="187" mass="21290">MVYVIIVACISVAAAHFDYPGRPSIGDLLKFYEKDQVTYLVKRTYASIVEGQAPKCIHNKVDNVSDKALDIYQGYTYHQGGLRVSIKYAVNIKLSRDKGYDVAPTMTADKSSVPKMKRNYRFHYYDDNAHCAVLTFKDYSGTLRCELHTWKTTATYTRYGNCEAEYMYQCPGHKSHSVDLSHCPEAV</sequence>
<organism evidence="2">
    <name type="scientific">Rhipicephalus appendiculatus</name>
    <name type="common">Brown ear tick</name>
    <dbReference type="NCBI Taxonomy" id="34631"/>
    <lineage>
        <taxon>Eukaryota</taxon>
        <taxon>Metazoa</taxon>
        <taxon>Ecdysozoa</taxon>
        <taxon>Arthropoda</taxon>
        <taxon>Chelicerata</taxon>
        <taxon>Arachnida</taxon>
        <taxon>Acari</taxon>
        <taxon>Parasitiformes</taxon>
        <taxon>Ixodida</taxon>
        <taxon>Ixodoidea</taxon>
        <taxon>Ixodidae</taxon>
        <taxon>Rhipicephalinae</taxon>
        <taxon>Rhipicephalus</taxon>
        <taxon>Rhipicephalus</taxon>
    </lineage>
</organism>
<dbReference type="InterPro" id="IPR002970">
    <property type="entry name" value="Tick_his-bd"/>
</dbReference>
<keyword evidence="1" id="KW-0732">Signal</keyword>
<name>A0A131Z715_RHIAP</name>
<feature type="chain" id="PRO_5012633453" evidence="1">
    <location>
        <begin position="16"/>
        <end position="187"/>
    </location>
</feature>
<dbReference type="EMBL" id="GEDV01001962">
    <property type="protein sequence ID" value="JAP86595.1"/>
    <property type="molecule type" value="Transcribed_RNA"/>
</dbReference>
<evidence type="ECO:0000256" key="1">
    <source>
        <dbReference type="SAM" id="SignalP"/>
    </source>
</evidence>
<dbReference type="Gene3D" id="2.40.128.20">
    <property type="match status" value="1"/>
</dbReference>
<dbReference type="AlphaFoldDB" id="A0A131Z715"/>
<dbReference type="GO" id="GO:0043176">
    <property type="term" value="F:amine binding"/>
    <property type="evidence" value="ECO:0007669"/>
    <property type="project" value="InterPro"/>
</dbReference>